<feature type="transmembrane region" description="Helical" evidence="1">
    <location>
        <begin position="1009"/>
        <end position="1035"/>
    </location>
</feature>
<dbReference type="Proteomes" id="UP001319827">
    <property type="component" value="Chromosome"/>
</dbReference>
<feature type="transmembrane region" description="Helical" evidence="1">
    <location>
        <begin position="427"/>
        <end position="449"/>
    </location>
</feature>
<feature type="transmembrane region" description="Helical" evidence="1">
    <location>
        <begin position="455"/>
        <end position="478"/>
    </location>
</feature>
<evidence type="ECO:0000313" key="3">
    <source>
        <dbReference type="Proteomes" id="UP001319827"/>
    </source>
</evidence>
<feature type="transmembrane region" description="Helical" evidence="1">
    <location>
        <begin position="905"/>
        <end position="925"/>
    </location>
</feature>
<dbReference type="Gene3D" id="1.20.1640.10">
    <property type="entry name" value="Multidrug efflux transporter AcrB transmembrane domain"/>
    <property type="match status" value="2"/>
</dbReference>
<dbReference type="Gene3D" id="3.30.2090.10">
    <property type="entry name" value="Multidrug efflux transporter AcrB TolC docking domain, DN and DC subdomains"/>
    <property type="match status" value="2"/>
</dbReference>
<proteinExistence type="predicted"/>
<dbReference type="SUPFAM" id="SSF82693">
    <property type="entry name" value="Multidrug efflux transporter AcrB pore domain, PN1, PN2, PC1 and PC2 subdomains"/>
    <property type="match status" value="3"/>
</dbReference>
<dbReference type="PRINTS" id="PR00702">
    <property type="entry name" value="ACRIFLAVINRP"/>
</dbReference>
<evidence type="ECO:0000256" key="1">
    <source>
        <dbReference type="SAM" id="Phobius"/>
    </source>
</evidence>
<dbReference type="SUPFAM" id="SSF82714">
    <property type="entry name" value="Multidrug efflux transporter AcrB TolC docking domain, DN and DC subdomains"/>
    <property type="match status" value="2"/>
</dbReference>
<dbReference type="Pfam" id="PF00873">
    <property type="entry name" value="ACR_tran"/>
    <property type="match status" value="1"/>
</dbReference>
<dbReference type="PANTHER" id="PTHR32063">
    <property type="match status" value="1"/>
</dbReference>
<accession>A0ABN6DU27</accession>
<feature type="transmembrane region" description="Helical" evidence="1">
    <location>
        <begin position="382"/>
        <end position="407"/>
    </location>
</feature>
<reference evidence="2 3" key="2">
    <citation type="journal article" date="2021" name="Int. J. Syst. Evol. Microbiol.">
        <title>Isolation and Polyphasic Characterization of Desulfuromonas versatilis sp. Nov., an Electrogenic Bacteria Capable of Versatile Metabolism Isolated from a Graphene Oxide-Reducing Enrichment Culture.</title>
        <authorList>
            <person name="Xie L."/>
            <person name="Yoshida N."/>
            <person name="Ishii S."/>
            <person name="Meng L."/>
        </authorList>
    </citation>
    <scope>NUCLEOTIDE SEQUENCE [LARGE SCALE GENOMIC DNA]</scope>
    <source>
        <strain evidence="2 3">NIT-T3</strain>
    </source>
</reference>
<dbReference type="Gene3D" id="3.30.70.1430">
    <property type="entry name" value="Multidrug efflux transporter AcrB pore domain"/>
    <property type="match status" value="2"/>
</dbReference>
<dbReference type="EMBL" id="AP024355">
    <property type="protein sequence ID" value="BCR03648.1"/>
    <property type="molecule type" value="Genomic_DNA"/>
</dbReference>
<dbReference type="PANTHER" id="PTHR32063:SF33">
    <property type="entry name" value="RND SUPERFAMILY EFFLUX PUMP PERMEASE COMPONENT"/>
    <property type="match status" value="1"/>
</dbReference>
<dbReference type="Gene3D" id="3.30.70.1440">
    <property type="entry name" value="Multidrug efflux transporter AcrB pore domain"/>
    <property type="match status" value="1"/>
</dbReference>
<sequence>MNGPVRWMTHNHVAANLLMLVFIVGGLILGPKVKQEVFPEISLDRISISVPYPGAGPEEVEEGILLKIEENLTGVDGIKQIKSTAAEGVGTVMVEVREGLDADKVLQDVKSEVDRITTFPLDAEEPVISKLLNRREVISVVVYGELPERSLRERAEAVRDELLELPQITQVDLGGVRPYEISIEIPEQNLRRYNLTLEQVAQRVRRASLDLPGGEIKTSGGQILLRTKERRYLGPEYGDIAVLTNPDGTEVHLRDIAEVRDSFRETDEKATFDGMPAAMVKVFRVGEQKPTEISDLVIDYVAQKRGSLPPSVRLATWNDTSELFESRMNLLLKNAALGLVLVLITLGLFLEIRLALWVMLGIPISFFGTLFLMPAIGVSINMISLFAFILALGIVVDDAIVVGENIFEHRQMGKPFLQAAIDGTLEVSVPVVFAILTTLAAFSPLLFVSGLMGKFIYVIPAVVITILVVSLVECLFILPAHLAMGKRRQSPKGLIGAIDRVRLAFGRGLERFIAGPYRRTLNLCLRWRYVTIAAAIAVLFLSVGVIGGGILKFNFMPEVDADVITATLQMPRGTPVEQTSRVQEFIRQKAQETVEEFDRELPEGQSVLRHVYAVVGSSLAEGGPGGGAESPSGAHLADMAMFLTASEKRGISTTEIAGAWRKKVGEIPGIESLVFKSNLVRMGANIDIQLAHEDFAVLAVASERIKQELGNYPGVGDLEDTYARGKRELKIRLKPEGRTLGITEEDLGRQVRGAFYGAEALRLQRGRNEVKVMVRYPEDDRQSLWDFEALRLRTPQGGEVPLTRAAWVEEGRGFSEINRTDRKRVINVTASVDNRQANAGEILAELKGGLLEQLAHDYPGLSFNMEGEEKERRESMESMKTGFMLALLAIFALLAIPFRSYSQPLLIMAAIPFGVVGAIAGHLIMGYNLSILSMFGIVALSGVVVNDSLLLIDRINGNRREGGEDLARAVLDAGQRRFRPILLTSLTTFFGLAPMILETSVQAQFLIPMAISLGFGILFATGITLLLIPSLYLVLEDVRGLFGLRPAHADHAVEMEKAEEN</sequence>
<feature type="transmembrane region" description="Helical" evidence="1">
    <location>
        <begin position="978"/>
        <end position="997"/>
    </location>
</feature>
<dbReference type="InterPro" id="IPR027463">
    <property type="entry name" value="AcrB_DN_DC_subdom"/>
</dbReference>
<feature type="transmembrane region" description="Helical" evidence="1">
    <location>
        <begin position="931"/>
        <end position="952"/>
    </location>
</feature>
<evidence type="ECO:0000313" key="2">
    <source>
        <dbReference type="EMBL" id="BCR03648.1"/>
    </source>
</evidence>
<dbReference type="Gene3D" id="3.30.70.1320">
    <property type="entry name" value="Multidrug efflux transporter AcrB pore domain like"/>
    <property type="match status" value="1"/>
</dbReference>
<reference evidence="2 3" key="1">
    <citation type="journal article" date="2016" name="C (Basel)">
        <title>Selective Growth of and Electricity Production by Marine Exoelectrogenic Bacteria in Self-Aggregated Hydrogel of Microbially Reduced Graphene Oxide.</title>
        <authorList>
            <person name="Yoshida N."/>
            <person name="Goto Y."/>
            <person name="Miyata Y."/>
        </authorList>
    </citation>
    <scope>NUCLEOTIDE SEQUENCE [LARGE SCALE GENOMIC DNA]</scope>
    <source>
        <strain evidence="2 3">NIT-T3</strain>
    </source>
</reference>
<dbReference type="SUPFAM" id="SSF82866">
    <property type="entry name" value="Multidrug efflux transporter AcrB transmembrane domain"/>
    <property type="match status" value="2"/>
</dbReference>
<keyword evidence="1" id="KW-0812">Transmembrane</keyword>
<gene>
    <name evidence="2" type="ORF">DESUT3_07170</name>
</gene>
<feature type="transmembrane region" description="Helical" evidence="1">
    <location>
        <begin position="330"/>
        <end position="350"/>
    </location>
</feature>
<feature type="transmembrane region" description="Helical" evidence="1">
    <location>
        <begin position="357"/>
        <end position="376"/>
    </location>
</feature>
<dbReference type="InterPro" id="IPR001036">
    <property type="entry name" value="Acrflvin-R"/>
</dbReference>
<feature type="transmembrane region" description="Helical" evidence="1">
    <location>
        <begin position="12"/>
        <end position="30"/>
    </location>
</feature>
<name>A0ABN6DU27_9BACT</name>
<keyword evidence="1" id="KW-0472">Membrane</keyword>
<feature type="transmembrane region" description="Helical" evidence="1">
    <location>
        <begin position="881"/>
        <end position="898"/>
    </location>
</feature>
<organism evidence="2 3">
    <name type="scientific">Desulfuromonas versatilis</name>
    <dbReference type="NCBI Taxonomy" id="2802975"/>
    <lineage>
        <taxon>Bacteria</taxon>
        <taxon>Pseudomonadati</taxon>
        <taxon>Thermodesulfobacteriota</taxon>
        <taxon>Desulfuromonadia</taxon>
        <taxon>Desulfuromonadales</taxon>
        <taxon>Desulfuromonadaceae</taxon>
        <taxon>Desulfuromonas</taxon>
    </lineage>
</organism>
<keyword evidence="1" id="KW-1133">Transmembrane helix</keyword>
<dbReference type="RefSeq" id="WP_221251112.1">
    <property type="nucleotide sequence ID" value="NZ_AP024355.1"/>
</dbReference>
<protein>
    <submittedName>
        <fullName evidence="2">Multidrug transporter AcrB</fullName>
    </submittedName>
</protein>
<keyword evidence="3" id="KW-1185">Reference proteome</keyword>
<feature type="transmembrane region" description="Helical" evidence="1">
    <location>
        <begin position="527"/>
        <end position="551"/>
    </location>
</feature>